<proteinExistence type="predicted"/>
<keyword evidence="1" id="KW-1133">Transmembrane helix</keyword>
<keyword evidence="1" id="KW-0812">Transmembrane</keyword>
<protein>
    <submittedName>
        <fullName evidence="2">Uncharacterized protein</fullName>
    </submittedName>
</protein>
<accession>A0A0A9FNK9</accession>
<sequence>MAILGGMDQREKMETNSTYCAMADLKVMYCPRQFFKGYCPRHFIELLLGTIVLMLKLTNLYQLLAARG</sequence>
<dbReference type="EMBL" id="GBRH01185022">
    <property type="protein sequence ID" value="JAE12874.1"/>
    <property type="molecule type" value="Transcribed_RNA"/>
</dbReference>
<organism evidence="2">
    <name type="scientific">Arundo donax</name>
    <name type="common">Giant reed</name>
    <name type="synonym">Donax arundinaceus</name>
    <dbReference type="NCBI Taxonomy" id="35708"/>
    <lineage>
        <taxon>Eukaryota</taxon>
        <taxon>Viridiplantae</taxon>
        <taxon>Streptophyta</taxon>
        <taxon>Embryophyta</taxon>
        <taxon>Tracheophyta</taxon>
        <taxon>Spermatophyta</taxon>
        <taxon>Magnoliopsida</taxon>
        <taxon>Liliopsida</taxon>
        <taxon>Poales</taxon>
        <taxon>Poaceae</taxon>
        <taxon>PACMAD clade</taxon>
        <taxon>Arundinoideae</taxon>
        <taxon>Arundineae</taxon>
        <taxon>Arundo</taxon>
    </lineage>
</organism>
<keyword evidence="1" id="KW-0472">Membrane</keyword>
<name>A0A0A9FNK9_ARUDO</name>
<evidence type="ECO:0000313" key="2">
    <source>
        <dbReference type="EMBL" id="JAE12874.1"/>
    </source>
</evidence>
<dbReference type="AlphaFoldDB" id="A0A0A9FNK9"/>
<reference evidence="2" key="2">
    <citation type="journal article" date="2015" name="Data Brief">
        <title>Shoot transcriptome of the giant reed, Arundo donax.</title>
        <authorList>
            <person name="Barrero R.A."/>
            <person name="Guerrero F.D."/>
            <person name="Moolhuijzen P."/>
            <person name="Goolsby J.A."/>
            <person name="Tidwell J."/>
            <person name="Bellgard S.E."/>
            <person name="Bellgard M.I."/>
        </authorList>
    </citation>
    <scope>NUCLEOTIDE SEQUENCE</scope>
    <source>
        <tissue evidence="2">Shoot tissue taken approximately 20 cm above the soil surface</tissue>
    </source>
</reference>
<reference evidence="2" key="1">
    <citation type="submission" date="2014-09" db="EMBL/GenBank/DDBJ databases">
        <authorList>
            <person name="Magalhaes I.L.F."/>
            <person name="Oliveira U."/>
            <person name="Santos F.R."/>
            <person name="Vidigal T.H.D.A."/>
            <person name="Brescovit A.D."/>
            <person name="Santos A.J."/>
        </authorList>
    </citation>
    <scope>NUCLEOTIDE SEQUENCE</scope>
    <source>
        <tissue evidence="2">Shoot tissue taken approximately 20 cm above the soil surface</tissue>
    </source>
</reference>
<feature type="transmembrane region" description="Helical" evidence="1">
    <location>
        <begin position="43"/>
        <end position="64"/>
    </location>
</feature>
<evidence type="ECO:0000256" key="1">
    <source>
        <dbReference type="SAM" id="Phobius"/>
    </source>
</evidence>